<feature type="domain" description="PHD-type" evidence="6">
    <location>
        <begin position="2"/>
        <end position="59"/>
    </location>
</feature>
<evidence type="ECO:0000256" key="2">
    <source>
        <dbReference type="ARBA" id="ARBA00022771"/>
    </source>
</evidence>
<dbReference type="EMBL" id="JALNTZ010000006">
    <property type="protein sequence ID" value="KAJ3648407.1"/>
    <property type="molecule type" value="Genomic_DNA"/>
</dbReference>
<name>A0AA38I3A2_9CUCU</name>
<evidence type="ECO:0000313" key="7">
    <source>
        <dbReference type="EMBL" id="KAJ3648407.1"/>
    </source>
</evidence>
<dbReference type="Gene3D" id="3.30.40.10">
    <property type="entry name" value="Zinc/RING finger domain, C3HC4 (zinc finger)"/>
    <property type="match status" value="1"/>
</dbReference>
<keyword evidence="2 4" id="KW-0863">Zinc-finger</keyword>
<keyword evidence="3" id="KW-0862">Zinc</keyword>
<gene>
    <name evidence="7" type="ORF">Zmor_020212</name>
</gene>
<sequence>MPNFCLSCNSAITPTTPSIKCNGFCKKYCHIKCSSLTDAEVTEVIKNSLIWSCEKCTQTKTNNEQPNHSITAEVIESIMAKQLELLKKELQQSMDDHFRQLNDRIATVENNVKIIQDEWAEFKNNNNNSVENNEINLNNVVAEIEERKQRSCNVMLFNIPESTAAELAGRVAEDLQKVMSILTPLGTFPQPNKMIRLGSKKPNVKRPLKIIYDSETAAREILRSNKSNPNREYHFRPDLTVLQRDYNNRVRKEYLDRTANGESDIVLKYKKNCPFIAKQNVKGGPSKK</sequence>
<dbReference type="AlphaFoldDB" id="A0AA38I3A2"/>
<protein>
    <recommendedName>
        <fullName evidence="6">PHD-type domain-containing protein</fullName>
    </recommendedName>
</protein>
<feature type="coiled-coil region" evidence="5">
    <location>
        <begin position="80"/>
        <end position="150"/>
    </location>
</feature>
<accession>A0AA38I3A2</accession>
<evidence type="ECO:0000256" key="3">
    <source>
        <dbReference type="ARBA" id="ARBA00022833"/>
    </source>
</evidence>
<reference evidence="7" key="1">
    <citation type="journal article" date="2023" name="G3 (Bethesda)">
        <title>Whole genome assemblies of Zophobas morio and Tenebrio molitor.</title>
        <authorList>
            <person name="Kaur S."/>
            <person name="Stinson S.A."/>
            <person name="diCenzo G.C."/>
        </authorList>
    </citation>
    <scope>NUCLEOTIDE SEQUENCE</scope>
    <source>
        <strain evidence="7">QUZm001</strain>
    </source>
</reference>
<dbReference type="InterPro" id="IPR011011">
    <property type="entry name" value="Znf_FYVE_PHD"/>
</dbReference>
<comment type="caution">
    <text evidence="7">The sequence shown here is derived from an EMBL/GenBank/DDBJ whole genome shotgun (WGS) entry which is preliminary data.</text>
</comment>
<evidence type="ECO:0000256" key="1">
    <source>
        <dbReference type="ARBA" id="ARBA00022723"/>
    </source>
</evidence>
<evidence type="ECO:0000313" key="8">
    <source>
        <dbReference type="Proteomes" id="UP001168821"/>
    </source>
</evidence>
<evidence type="ECO:0000256" key="5">
    <source>
        <dbReference type="SAM" id="Coils"/>
    </source>
</evidence>
<dbReference type="SUPFAM" id="SSF57903">
    <property type="entry name" value="FYVE/PHD zinc finger"/>
    <property type="match status" value="1"/>
</dbReference>
<dbReference type="GO" id="GO:0008270">
    <property type="term" value="F:zinc ion binding"/>
    <property type="evidence" value="ECO:0007669"/>
    <property type="project" value="UniProtKB-KW"/>
</dbReference>
<dbReference type="PANTHER" id="PTHR37445">
    <property type="entry name" value="PROTEIN CBG24663"/>
    <property type="match status" value="1"/>
</dbReference>
<dbReference type="Proteomes" id="UP001168821">
    <property type="component" value="Unassembled WGS sequence"/>
</dbReference>
<evidence type="ECO:0000256" key="4">
    <source>
        <dbReference type="PROSITE-ProRule" id="PRU00146"/>
    </source>
</evidence>
<dbReference type="InterPro" id="IPR019787">
    <property type="entry name" value="Znf_PHD-finger"/>
</dbReference>
<keyword evidence="1" id="KW-0479">Metal-binding</keyword>
<dbReference type="PANTHER" id="PTHR37445:SF3">
    <property type="entry name" value="ZINC FINGER PHD-TYPE DOMAIN-CONTAINING PROTEIN"/>
    <property type="match status" value="1"/>
</dbReference>
<dbReference type="InterPro" id="IPR013083">
    <property type="entry name" value="Znf_RING/FYVE/PHD"/>
</dbReference>
<keyword evidence="8" id="KW-1185">Reference proteome</keyword>
<evidence type="ECO:0000259" key="6">
    <source>
        <dbReference type="PROSITE" id="PS50016"/>
    </source>
</evidence>
<proteinExistence type="predicted"/>
<keyword evidence="5" id="KW-0175">Coiled coil</keyword>
<dbReference type="PROSITE" id="PS50016">
    <property type="entry name" value="ZF_PHD_2"/>
    <property type="match status" value="1"/>
</dbReference>
<organism evidence="7 8">
    <name type="scientific">Zophobas morio</name>
    <dbReference type="NCBI Taxonomy" id="2755281"/>
    <lineage>
        <taxon>Eukaryota</taxon>
        <taxon>Metazoa</taxon>
        <taxon>Ecdysozoa</taxon>
        <taxon>Arthropoda</taxon>
        <taxon>Hexapoda</taxon>
        <taxon>Insecta</taxon>
        <taxon>Pterygota</taxon>
        <taxon>Neoptera</taxon>
        <taxon>Endopterygota</taxon>
        <taxon>Coleoptera</taxon>
        <taxon>Polyphaga</taxon>
        <taxon>Cucujiformia</taxon>
        <taxon>Tenebrionidae</taxon>
        <taxon>Zophobas</taxon>
    </lineage>
</organism>